<organism evidence="1">
    <name type="scientific">bioreactor metagenome</name>
    <dbReference type="NCBI Taxonomy" id="1076179"/>
    <lineage>
        <taxon>unclassified sequences</taxon>
        <taxon>metagenomes</taxon>
        <taxon>ecological metagenomes</taxon>
    </lineage>
</organism>
<gene>
    <name evidence="1" type="ORF">SDC9_13527</name>
</gene>
<protein>
    <submittedName>
        <fullName evidence="1">Uncharacterized protein</fullName>
    </submittedName>
</protein>
<comment type="caution">
    <text evidence="1">The sequence shown here is derived from an EMBL/GenBank/DDBJ whole genome shotgun (WGS) entry which is preliminary data.</text>
</comment>
<name>A0A644TLS5_9ZZZZ</name>
<dbReference type="AlphaFoldDB" id="A0A644TLS5"/>
<reference evidence="1" key="1">
    <citation type="submission" date="2019-08" db="EMBL/GenBank/DDBJ databases">
        <authorList>
            <person name="Kucharzyk K."/>
            <person name="Murdoch R.W."/>
            <person name="Higgins S."/>
            <person name="Loffler F."/>
        </authorList>
    </citation>
    <scope>NUCLEOTIDE SEQUENCE</scope>
</reference>
<evidence type="ECO:0000313" key="1">
    <source>
        <dbReference type="EMBL" id="MPL67824.1"/>
    </source>
</evidence>
<accession>A0A644TLS5</accession>
<sequence>MNRKLIAFLFVFAALGGLVFAQTATKYFVAHQGGYVGAATVTVDHSGKVVSADLEEWQGPGGWAENNSPDGKSIVDGAVVRVPDPFANLGSKDPEIKGYMFYIYNQVPEGPGVWSQFTPGANGFTRPARQYERDFEGLMSNPIRAEAYVKAAREDKLVNVKINGLKVTVGKKASETVHYGNMDKASKDSVYMPLSASSIGYRYNNKATLDFFKAKPTAKFAEAALKKAKVSLVEDKSIDSRAKVADYTAADDLVYVVADVVTGATYSDFQHYSLELQTAYMMAIANMMVQF</sequence>
<dbReference type="EMBL" id="VSSQ01000038">
    <property type="protein sequence ID" value="MPL67824.1"/>
    <property type="molecule type" value="Genomic_DNA"/>
</dbReference>
<proteinExistence type="predicted"/>